<evidence type="ECO:0000256" key="1">
    <source>
        <dbReference type="ARBA" id="ARBA00001933"/>
    </source>
</evidence>
<gene>
    <name evidence="5" type="ORF">SAMN05660742_102182</name>
</gene>
<dbReference type="FunFam" id="3.40.640.10:FF:000056">
    <property type="entry name" value="SelA-like pyridoxal phosphate-dependent enzyme"/>
    <property type="match status" value="1"/>
</dbReference>
<dbReference type="PANTHER" id="PTHR32328:SF0">
    <property type="entry name" value="L-SERYL-TRNA(SEC) SELENIUM TRANSFERASE"/>
    <property type="match status" value="1"/>
</dbReference>
<organism evidence="5 6">
    <name type="scientific">Propionispira arboris</name>
    <dbReference type="NCBI Taxonomy" id="84035"/>
    <lineage>
        <taxon>Bacteria</taxon>
        <taxon>Bacillati</taxon>
        <taxon>Bacillota</taxon>
        <taxon>Negativicutes</taxon>
        <taxon>Selenomonadales</taxon>
        <taxon>Selenomonadaceae</taxon>
        <taxon>Propionispira</taxon>
    </lineage>
</organism>
<keyword evidence="5" id="KW-0808">Transferase</keyword>
<evidence type="ECO:0000313" key="6">
    <source>
        <dbReference type="Proteomes" id="UP000199662"/>
    </source>
</evidence>
<dbReference type="Pfam" id="PF03841">
    <property type="entry name" value="SelA"/>
    <property type="match status" value="1"/>
</dbReference>
<comment type="similarity">
    <text evidence="3">Belongs to the SelA family.</text>
</comment>
<dbReference type="PANTHER" id="PTHR32328">
    <property type="entry name" value="L-SERYL-TRNA(SEC) SELENIUM TRANSFERASE"/>
    <property type="match status" value="1"/>
</dbReference>
<accession>A0A1H6V2I0</accession>
<dbReference type="RefSeq" id="WP_091828996.1">
    <property type="nucleotide sequence ID" value="NZ_FNZK01000002.1"/>
</dbReference>
<dbReference type="AlphaFoldDB" id="A0A1H6V2I0"/>
<comment type="cofactor">
    <cofactor evidence="1 4">
        <name>pyridoxal 5'-phosphate</name>
        <dbReference type="ChEBI" id="CHEBI:597326"/>
    </cofactor>
</comment>
<reference evidence="6" key="1">
    <citation type="submission" date="2016-10" db="EMBL/GenBank/DDBJ databases">
        <authorList>
            <person name="Varghese N."/>
            <person name="Submissions S."/>
        </authorList>
    </citation>
    <scope>NUCLEOTIDE SEQUENCE [LARGE SCALE GENOMIC DNA]</scope>
    <source>
        <strain evidence="6">DSM 2179</strain>
    </source>
</reference>
<dbReference type="Gene3D" id="3.40.640.10">
    <property type="entry name" value="Type I PLP-dependent aspartate aminotransferase-like (Major domain)"/>
    <property type="match status" value="1"/>
</dbReference>
<evidence type="ECO:0000256" key="3">
    <source>
        <dbReference type="ARBA" id="ARBA00044507"/>
    </source>
</evidence>
<evidence type="ECO:0000256" key="4">
    <source>
        <dbReference type="PIRSR" id="PIRSR618319-50"/>
    </source>
</evidence>
<proteinExistence type="inferred from homology"/>
<dbReference type="Proteomes" id="UP000199662">
    <property type="component" value="Unassembled WGS sequence"/>
</dbReference>
<feature type="modified residue" description="N6-(pyridoxal phosphate)lysine" evidence="4">
    <location>
        <position position="211"/>
    </location>
</feature>
<dbReference type="EMBL" id="FNZK01000002">
    <property type="protein sequence ID" value="SEI98758.1"/>
    <property type="molecule type" value="Genomic_DNA"/>
</dbReference>
<dbReference type="SUPFAM" id="SSF53383">
    <property type="entry name" value="PLP-dependent transferases"/>
    <property type="match status" value="1"/>
</dbReference>
<protein>
    <submittedName>
        <fullName evidence="5">L-seryl-tRNA(Ser) seleniumtransferase</fullName>
    </submittedName>
</protein>
<dbReference type="InterPro" id="IPR006337">
    <property type="entry name" value="DgaE-like"/>
</dbReference>
<evidence type="ECO:0000313" key="5">
    <source>
        <dbReference type="EMBL" id="SEI98758.1"/>
    </source>
</evidence>
<dbReference type="STRING" id="84035.SAMN05660742_102182"/>
<dbReference type="NCBIfam" id="TIGR01437">
    <property type="entry name" value="selA_rel"/>
    <property type="match status" value="1"/>
</dbReference>
<dbReference type="InterPro" id="IPR015421">
    <property type="entry name" value="PyrdxlP-dep_Trfase_major"/>
</dbReference>
<dbReference type="InterPro" id="IPR018319">
    <property type="entry name" value="SelA-like"/>
</dbReference>
<dbReference type="InterPro" id="IPR015424">
    <property type="entry name" value="PyrdxlP-dep_Trfase"/>
</dbReference>
<name>A0A1H6V2I0_9FIRM</name>
<evidence type="ECO:0000256" key="2">
    <source>
        <dbReference type="ARBA" id="ARBA00022898"/>
    </source>
</evidence>
<dbReference type="GO" id="GO:0004125">
    <property type="term" value="F:L-seryl-tRNA(Sec) selenium transferase activity"/>
    <property type="evidence" value="ECO:0007669"/>
    <property type="project" value="TreeGrafter"/>
</dbReference>
<keyword evidence="2 4" id="KW-0663">Pyridoxal phosphate</keyword>
<sequence length="371" mass="39594">MSVFEQYGPRKVINGCGKMTVLGASAVDKDVADAMAQAAMDYVEIAELLPSAGKFIAQATGAEDGCPTCGAAAGIAISTAAVISGINLDIIENLPDSEGLKNEIILQKGHAVNFGARVTQMMKLGGGKPIEVGTANLVVAQNIENAINEKTAALFYIKSHHAVQKGMVSIETMLDIAHRHKLPLIIDAAAEEDLHKYIKLGADLVIYSGGKALEGPTSGFICGRSDLCRACRMQYQGIGRPMKTGKESIIGLLTALGKYAAKKPNAEQQKKRMKLLLAELKNIPGITGSIAQDEAGREIYRARLDIDANITGISATVIAQKLETGNPAIHTRNYCLSQGQIFIDPRPLLEGQENLIADRFKEILAQTKGNK</sequence>
<keyword evidence="6" id="KW-1185">Reference proteome</keyword>